<accession>A0A8J7S2P1</accession>
<gene>
    <name evidence="4" type="ORF">KAJ83_10675</name>
</gene>
<evidence type="ECO:0000259" key="3">
    <source>
        <dbReference type="Pfam" id="PF19278"/>
    </source>
</evidence>
<name>A0A8J7S2P1_9PROT</name>
<dbReference type="PANTHER" id="PTHR11365">
    <property type="entry name" value="5-OXOPROLINASE RELATED"/>
    <property type="match status" value="1"/>
</dbReference>
<evidence type="ECO:0000259" key="1">
    <source>
        <dbReference type="Pfam" id="PF01968"/>
    </source>
</evidence>
<dbReference type="Proteomes" id="UP000672602">
    <property type="component" value="Unassembled WGS sequence"/>
</dbReference>
<feature type="domain" description="Acetophenone carboxylase-like C-terminal" evidence="3">
    <location>
        <begin position="526"/>
        <end position="699"/>
    </location>
</feature>
<dbReference type="InterPro" id="IPR002821">
    <property type="entry name" value="Hydantoinase_A"/>
</dbReference>
<sequence length="715" mass="75274">MSDYIISADAGGTFLDLVLVDRKGGIAVGKSLHTPEMPEVGIMRAVSIAAESMNLAAEDVLRNCRLVFHGTTVTTNGMIERTGVRTGLICTRGFEDTLRIGRVKARTEGLDQYQITRYTENEPPVPIVAGTDIVGVAERMDASGRVVLPLDVDALIEAVATLRERGVGAVVVSFLHAYANRAHEYEARDAIAAAFPDLHVVAAADVASVLGEYERTNTAVVNAHLNPLLARHLSNLDGALEANGYSGPVLIMQSIGGVGPSTKIREQSVTTLLSGPVGGIVGAQQIGTLIGERNIITTDMGGTSFDVGVVVDGEPMRSAQTVIHRQILTVPAVDIETIGAGGGSAVWLDQNRNIKVGPRSVGSNPGPACYGLGGREPTVTDADVVLGFIDPDSFGFTHAGAGRAHAERAMAETIGDPLGLAPEEAADAVLQIVNNHMADLIRKVTVEKGHDPRDFVILAYGGSGPAHCTAYGAEIGAKKIVIPPYASVFSAYGIAQADIKFSVAGSVLQTVMQEQPVPAETIEAINATLARLAAEARAQIDAAFSGDGQDPRLMLSLDTHYVGQMTDIAVPVEAPLPLGEADIRKLIEAFRAMYDMNYGAGASSPGSPVEFVSARADLLVPLDAKFTPPRAEKAGADPGAARTGSRRVYWGRGEGWRETDIFAARDMMAGNVVPGPALIELFHSTVPIYRGQSASKDAFGNLIVEIEPVRQTGEN</sequence>
<dbReference type="GO" id="GO:0017168">
    <property type="term" value="F:5-oxoprolinase (ATP-hydrolyzing) activity"/>
    <property type="evidence" value="ECO:0007669"/>
    <property type="project" value="TreeGrafter"/>
</dbReference>
<feature type="domain" description="Hydantoinase/oxoprolinase N-terminal" evidence="2">
    <location>
        <begin position="6"/>
        <end position="192"/>
    </location>
</feature>
<dbReference type="Pfam" id="PF01968">
    <property type="entry name" value="Hydantoinase_A"/>
    <property type="match status" value="1"/>
</dbReference>
<proteinExistence type="predicted"/>
<dbReference type="PANTHER" id="PTHR11365:SF23">
    <property type="entry name" value="HYPOTHETICAL 5-OXOPROLINASE (EUROFUNG)-RELATED"/>
    <property type="match status" value="1"/>
</dbReference>
<dbReference type="EMBL" id="JAGMWN010000004">
    <property type="protein sequence ID" value="MBP5857473.1"/>
    <property type="molecule type" value="Genomic_DNA"/>
</dbReference>
<evidence type="ECO:0000313" key="5">
    <source>
        <dbReference type="Proteomes" id="UP000672602"/>
    </source>
</evidence>
<dbReference type="InterPro" id="IPR049517">
    <property type="entry name" value="ACX-like_C"/>
</dbReference>
<comment type="caution">
    <text evidence="4">The sequence shown here is derived from an EMBL/GenBank/DDBJ whole genome shotgun (WGS) entry which is preliminary data.</text>
</comment>
<organism evidence="4 5">
    <name type="scientific">Marivibrio halodurans</name>
    <dbReference type="NCBI Taxonomy" id="2039722"/>
    <lineage>
        <taxon>Bacteria</taxon>
        <taxon>Pseudomonadati</taxon>
        <taxon>Pseudomonadota</taxon>
        <taxon>Alphaproteobacteria</taxon>
        <taxon>Rhodospirillales</taxon>
        <taxon>Rhodospirillaceae</taxon>
        <taxon>Marivibrio</taxon>
    </lineage>
</organism>
<feature type="domain" description="Hydantoinase A/oxoprolinase" evidence="1">
    <location>
        <begin position="215"/>
        <end position="500"/>
    </location>
</feature>
<evidence type="ECO:0000259" key="2">
    <source>
        <dbReference type="Pfam" id="PF05378"/>
    </source>
</evidence>
<protein>
    <submittedName>
        <fullName evidence="4">Hydantoinase/oxoprolinase family protein</fullName>
    </submittedName>
</protein>
<dbReference type="RefSeq" id="WP_210682055.1">
    <property type="nucleotide sequence ID" value="NZ_JAGMWN010000004.1"/>
</dbReference>
<evidence type="ECO:0000313" key="4">
    <source>
        <dbReference type="EMBL" id="MBP5857473.1"/>
    </source>
</evidence>
<dbReference type="InterPro" id="IPR043129">
    <property type="entry name" value="ATPase_NBD"/>
</dbReference>
<dbReference type="Pfam" id="PF05378">
    <property type="entry name" value="Hydant_A_N"/>
    <property type="match status" value="1"/>
</dbReference>
<dbReference type="GO" id="GO:0006749">
    <property type="term" value="P:glutathione metabolic process"/>
    <property type="evidence" value="ECO:0007669"/>
    <property type="project" value="TreeGrafter"/>
</dbReference>
<reference evidence="4" key="1">
    <citation type="submission" date="2021-04" db="EMBL/GenBank/DDBJ databases">
        <authorList>
            <person name="Zhang D.-C."/>
        </authorList>
    </citation>
    <scope>NUCLEOTIDE SEQUENCE</scope>
    <source>
        <strain evidence="4">CGMCC 1.15697</strain>
    </source>
</reference>
<dbReference type="SUPFAM" id="SSF53067">
    <property type="entry name" value="Actin-like ATPase domain"/>
    <property type="match status" value="1"/>
</dbReference>
<keyword evidence="5" id="KW-1185">Reference proteome</keyword>
<dbReference type="InterPro" id="IPR045079">
    <property type="entry name" value="Oxoprolinase-like"/>
</dbReference>
<dbReference type="AlphaFoldDB" id="A0A8J7S2P1"/>
<dbReference type="Pfam" id="PF19278">
    <property type="entry name" value="Hydant_A_C"/>
    <property type="match status" value="1"/>
</dbReference>
<dbReference type="GO" id="GO:0005829">
    <property type="term" value="C:cytosol"/>
    <property type="evidence" value="ECO:0007669"/>
    <property type="project" value="TreeGrafter"/>
</dbReference>
<dbReference type="InterPro" id="IPR008040">
    <property type="entry name" value="Hydant_A_N"/>
</dbReference>